<accession>A0AAV6M913</accession>
<dbReference type="InterPro" id="IPR001360">
    <property type="entry name" value="Glyco_hydro_1"/>
</dbReference>
<evidence type="ECO:0000256" key="2">
    <source>
        <dbReference type="SAM" id="SignalP"/>
    </source>
</evidence>
<evidence type="ECO:0000313" key="3">
    <source>
        <dbReference type="EMBL" id="KAG6577270.1"/>
    </source>
</evidence>
<name>A0AAV6M913_9ROSI</name>
<proteinExistence type="inferred from homology"/>
<dbReference type="GO" id="GO:0008422">
    <property type="term" value="F:beta-glucosidase activity"/>
    <property type="evidence" value="ECO:0007669"/>
    <property type="project" value="TreeGrafter"/>
</dbReference>
<reference evidence="3 4" key="1">
    <citation type="journal article" date="2021" name="Hortic Res">
        <title>The domestication of Cucurbita argyrosperma as revealed by the genome of its wild relative.</title>
        <authorList>
            <person name="Barrera-Redondo J."/>
            <person name="Sanchez-de la Vega G."/>
            <person name="Aguirre-Liguori J.A."/>
            <person name="Castellanos-Morales G."/>
            <person name="Gutierrez-Guerrero Y.T."/>
            <person name="Aguirre-Dugua X."/>
            <person name="Aguirre-Planter E."/>
            <person name="Tenaillon M.I."/>
            <person name="Lira-Saade R."/>
            <person name="Eguiarte L.E."/>
        </authorList>
    </citation>
    <scope>NUCLEOTIDE SEQUENCE [LARGE SCALE GENOMIC DNA]</scope>
    <source>
        <strain evidence="3">JBR-2021</strain>
    </source>
</reference>
<evidence type="ECO:0000256" key="1">
    <source>
        <dbReference type="RuleBase" id="RU003690"/>
    </source>
</evidence>
<keyword evidence="4" id="KW-1185">Reference proteome</keyword>
<dbReference type="AlphaFoldDB" id="A0AAV6M913"/>
<keyword evidence="2" id="KW-0732">Signal</keyword>
<organism evidence="3 4">
    <name type="scientific">Cucurbita argyrosperma subsp. sororia</name>
    <dbReference type="NCBI Taxonomy" id="37648"/>
    <lineage>
        <taxon>Eukaryota</taxon>
        <taxon>Viridiplantae</taxon>
        <taxon>Streptophyta</taxon>
        <taxon>Embryophyta</taxon>
        <taxon>Tracheophyta</taxon>
        <taxon>Spermatophyta</taxon>
        <taxon>Magnoliopsida</taxon>
        <taxon>eudicotyledons</taxon>
        <taxon>Gunneridae</taxon>
        <taxon>Pentapetalae</taxon>
        <taxon>rosids</taxon>
        <taxon>fabids</taxon>
        <taxon>Cucurbitales</taxon>
        <taxon>Cucurbitaceae</taxon>
        <taxon>Cucurbiteae</taxon>
        <taxon>Cucurbita</taxon>
    </lineage>
</organism>
<dbReference type="GO" id="GO:0005975">
    <property type="term" value="P:carbohydrate metabolic process"/>
    <property type="evidence" value="ECO:0007669"/>
    <property type="project" value="InterPro"/>
</dbReference>
<sequence>MKIHFFILLLLSLNATIFSSRPPYDFSGVVFDTGGLSRAAFPEGFVFGTATSAYQVEGMADKDGRGPSIWDSFVKLPGKIARNATGDVAVDQYHRYKEDIDHMKRLNFDAYRFSISWSRIFPNGSGEVNWKGVAYYNRLIDYMIQRGITPYANLYHYDLPLALQTRYGGLLDKQIVGNKEDELGFYWILRITNLSRKEKKTTMQLKEREIFTLDEVELVKGSVDFVGINQYTTFYMFNPTWPKPTTHGYQSDWNVGYAYEKNGKPIGPRAHTGWLYEVPWGMYKALMYVKQHYGNPNVIVSENGMDTSDIPLPKGLNDTERIHYYKTYLQNMKKAIDNGANVTGYFAWSLLDNFEWLSGYTSRFGIIYVDYKDNLKRIPKMSAYWFKQMIQKKKEA</sequence>
<gene>
    <name evidence="3" type="primary">BGLU43</name>
    <name evidence="3" type="ORF">SDJN03_24844</name>
</gene>
<dbReference type="EMBL" id="JAGKQH010000016">
    <property type="protein sequence ID" value="KAG6577270.1"/>
    <property type="molecule type" value="Genomic_DNA"/>
</dbReference>
<evidence type="ECO:0000313" key="4">
    <source>
        <dbReference type="Proteomes" id="UP000685013"/>
    </source>
</evidence>
<dbReference type="PANTHER" id="PTHR10353">
    <property type="entry name" value="GLYCOSYL HYDROLASE"/>
    <property type="match status" value="1"/>
</dbReference>
<feature type="non-terminal residue" evidence="3">
    <location>
        <position position="1"/>
    </location>
</feature>
<dbReference type="Pfam" id="PF00232">
    <property type="entry name" value="Glyco_hydro_1"/>
    <property type="match status" value="2"/>
</dbReference>
<dbReference type="Proteomes" id="UP000685013">
    <property type="component" value="Chromosome 16"/>
</dbReference>
<comment type="similarity">
    <text evidence="1">Belongs to the glycosyl hydrolase 1 family.</text>
</comment>
<feature type="chain" id="PRO_5043551887" evidence="2">
    <location>
        <begin position="20"/>
        <end position="396"/>
    </location>
</feature>
<protein>
    <submittedName>
        <fullName evidence="3">Beta-glucosidase 43</fullName>
    </submittedName>
</protein>
<feature type="signal peptide" evidence="2">
    <location>
        <begin position="1"/>
        <end position="19"/>
    </location>
</feature>
<comment type="caution">
    <text evidence="3">The sequence shown here is derived from an EMBL/GenBank/DDBJ whole genome shotgun (WGS) entry which is preliminary data.</text>
</comment>
<dbReference type="PANTHER" id="PTHR10353:SF196">
    <property type="entry name" value="BETA-GLUCOSIDASE"/>
    <property type="match status" value="1"/>
</dbReference>